<dbReference type="STRING" id="157733.AB986_09350"/>
<feature type="binding site" evidence="11">
    <location>
        <position position="450"/>
    </location>
    <ligand>
        <name>Mn(2+)</name>
        <dbReference type="ChEBI" id="CHEBI:29035"/>
    </ligand>
</feature>
<evidence type="ECO:0000256" key="2">
    <source>
        <dbReference type="ARBA" id="ARBA00004936"/>
    </source>
</evidence>
<feature type="transmembrane region" description="Helical" evidence="12">
    <location>
        <begin position="111"/>
        <end position="128"/>
    </location>
</feature>
<keyword evidence="7 8" id="KW-0472">Membrane</keyword>
<feature type="domain" description="Sulfatase N-terminal" evidence="13">
    <location>
        <begin position="227"/>
        <end position="513"/>
    </location>
</feature>
<evidence type="ECO:0000256" key="12">
    <source>
        <dbReference type="SAM" id="Phobius"/>
    </source>
</evidence>
<evidence type="ECO:0000256" key="8">
    <source>
        <dbReference type="PIRNR" id="PIRNR005091"/>
    </source>
</evidence>
<evidence type="ECO:0000256" key="6">
    <source>
        <dbReference type="ARBA" id="ARBA00022989"/>
    </source>
</evidence>
<feature type="binding site" evidence="11">
    <location>
        <position position="277"/>
    </location>
    <ligand>
        <name>Mn(2+)</name>
        <dbReference type="ChEBI" id="CHEBI:29035"/>
    </ligand>
</feature>
<dbReference type="PIRSF" id="PIRSF005091">
    <property type="entry name" value="Mmb_sulf_HI1246"/>
    <property type="match status" value="1"/>
</dbReference>
<dbReference type="CDD" id="cd16015">
    <property type="entry name" value="LTA_synthase"/>
    <property type="match status" value="1"/>
</dbReference>
<evidence type="ECO:0000259" key="13">
    <source>
        <dbReference type="Pfam" id="PF00884"/>
    </source>
</evidence>
<proteinExistence type="inferred from homology"/>
<comment type="caution">
    <text evidence="14">The sequence shown here is derived from an EMBL/GenBank/DDBJ whole genome shotgun (WGS) entry which is preliminary data.</text>
</comment>
<dbReference type="RefSeq" id="WP_048310558.1">
    <property type="nucleotide sequence ID" value="NZ_CP119526.1"/>
</dbReference>
<dbReference type="InterPro" id="IPR000917">
    <property type="entry name" value="Sulfatase_N"/>
</dbReference>
<dbReference type="InterPro" id="IPR012160">
    <property type="entry name" value="LtaS-like"/>
</dbReference>
<dbReference type="SUPFAM" id="SSF53649">
    <property type="entry name" value="Alkaline phosphatase-like"/>
    <property type="match status" value="1"/>
</dbReference>
<organism evidence="14 15">
    <name type="scientific">Guptibacillus hwajinpoensis</name>
    <dbReference type="NCBI Taxonomy" id="208199"/>
    <lineage>
        <taxon>Bacteria</taxon>
        <taxon>Bacillati</taxon>
        <taxon>Bacillota</taxon>
        <taxon>Bacilli</taxon>
        <taxon>Bacillales</taxon>
        <taxon>Guptibacillaceae</taxon>
        <taxon>Guptibacillus</taxon>
    </lineage>
</organism>
<sequence>MVILDYLIYVLLSILKIFLFSFYTTTAFDFSIFLVNLAGILILSSWTLLLTMKKRRWVLFTLLFLHSTLLLSDMWYYRYFSDLLSVSLLSQMLQMSDVGGGFMTLIQLKDFVFFLDLVIFSFVFYFLRKKGQKATKKRRLLFAGVTLFTGIVLFVTPLYTSYVDKEEWLVNSSISDMREYYHLGFWGYHGADLLTFVKQQINEDTDVNVTVKNNQPMNKNLEIANAPNIILVQLESFQDSLIDKEINDQVLTPNLNGLKEESLYFPSFYHQTHEGRTSDAEFITNTSLYPLKSGSVYTRYPTNEFAALPELLQNAGYETAAMHAFEKGFWNRDRSYENLGYDHFFSDQDYPNGEKIGMALNDKRFFTESIKHMEELDEPFFAFMVALTSHTPYEIPKDQAQLDLTGYDNSLLKSYYQTAHYVDQAVGLMIKELKQKNMWDDSLVIFYGDHDSGLTKPGGEMANKVNAESPVDYFELDRQVPLFIKRPNSEQGEVINESGGQIDIAPTILDILGTEPPYMMGDSLLNEKPNLTGFRDGSFRYQDLYYKPDLTKDIDEGTCYSVSTEKEVPIEECEKHVEEISDQLQLSDRIIEKNALEE</sequence>
<comment type="pathway">
    <text evidence="2">Cell wall biogenesis; lipoteichoic acid biosynthesis.</text>
</comment>
<keyword evidence="15" id="KW-1185">Reference proteome</keyword>
<protein>
    <submittedName>
        <fullName evidence="14">Sulfatase</fullName>
    </submittedName>
</protein>
<feature type="binding site" evidence="11">
    <location>
        <position position="235"/>
    </location>
    <ligand>
        <name>Mn(2+)</name>
        <dbReference type="ChEBI" id="CHEBI:29035"/>
    </ligand>
</feature>
<feature type="transmembrane region" description="Helical" evidence="12">
    <location>
        <begin position="140"/>
        <end position="159"/>
    </location>
</feature>
<feature type="transmembrane region" description="Helical" evidence="12">
    <location>
        <begin position="30"/>
        <end position="50"/>
    </location>
</feature>
<dbReference type="PATRIC" id="fig|157733.3.peg.4165"/>
<feature type="transmembrane region" description="Helical" evidence="12">
    <location>
        <begin position="57"/>
        <end position="77"/>
    </location>
</feature>
<keyword evidence="5 12" id="KW-0812">Transmembrane</keyword>
<dbReference type="AlphaFoldDB" id="A0A0J6D256"/>
<dbReference type="EMBL" id="LELK01000001">
    <property type="protein sequence ID" value="KMM39388.1"/>
    <property type="molecule type" value="Genomic_DNA"/>
</dbReference>
<evidence type="ECO:0000256" key="11">
    <source>
        <dbReference type="PIRSR" id="PIRSR005091-3"/>
    </source>
</evidence>
<dbReference type="Pfam" id="PF00884">
    <property type="entry name" value="Sulfatase"/>
    <property type="match status" value="1"/>
</dbReference>
<accession>A0A0J6D256</accession>
<dbReference type="PANTHER" id="PTHR47371:SF3">
    <property type="entry name" value="PHOSPHOGLYCEROL TRANSFERASE I"/>
    <property type="match status" value="1"/>
</dbReference>
<dbReference type="GO" id="GO:0005886">
    <property type="term" value="C:plasma membrane"/>
    <property type="evidence" value="ECO:0007669"/>
    <property type="project" value="UniProtKB-SubCell"/>
</dbReference>
<feature type="binding site" evidence="11">
    <location>
        <position position="449"/>
    </location>
    <ligand>
        <name>Mn(2+)</name>
        <dbReference type="ChEBI" id="CHEBI:29035"/>
    </ligand>
</feature>
<keyword evidence="10" id="KW-0479">Metal-binding</keyword>
<evidence type="ECO:0000256" key="9">
    <source>
        <dbReference type="PIRSR" id="PIRSR005091-1"/>
    </source>
</evidence>
<gene>
    <name evidence="14" type="ORF">AB986_09350</name>
</gene>
<dbReference type="OrthoDB" id="5901192at2"/>
<evidence type="ECO:0000313" key="15">
    <source>
        <dbReference type="Proteomes" id="UP000035996"/>
    </source>
</evidence>
<dbReference type="Gene3D" id="3.30.1120.170">
    <property type="match status" value="1"/>
</dbReference>
<dbReference type="InterPro" id="IPR050448">
    <property type="entry name" value="OpgB/LTA_synthase_biosynth"/>
</dbReference>
<dbReference type="GO" id="GO:0046872">
    <property type="term" value="F:metal ion binding"/>
    <property type="evidence" value="ECO:0007669"/>
    <property type="project" value="UniProtKB-KW"/>
</dbReference>
<dbReference type="InterPro" id="IPR017850">
    <property type="entry name" value="Alkaline_phosphatase_core_sf"/>
</dbReference>
<reference evidence="14" key="1">
    <citation type="submission" date="2015-06" db="EMBL/GenBank/DDBJ databases">
        <authorList>
            <person name="Liu B."/>
            <person name="Wang J."/>
            <person name="Zhu Y."/>
            <person name="Liu G."/>
            <person name="Chen Q."/>
            <person name="Zheng C."/>
            <person name="Che J."/>
            <person name="Ge C."/>
            <person name="Shi H."/>
            <person name="Pan Z."/>
            <person name="Liu X."/>
        </authorList>
    </citation>
    <scope>NUCLEOTIDE SEQUENCE [LARGE SCALE GENOMIC DNA]</scope>
    <source>
        <strain evidence="14">DSM 16346</strain>
    </source>
</reference>
<feature type="active site" evidence="9">
    <location>
        <position position="277"/>
    </location>
</feature>
<keyword evidence="6 12" id="KW-1133">Transmembrane helix</keyword>
<comment type="subcellular location">
    <subcellularLocation>
        <location evidence="1">Cell membrane</location>
        <topology evidence="1">Multi-pass membrane protein</topology>
    </subcellularLocation>
</comment>
<evidence type="ECO:0000256" key="10">
    <source>
        <dbReference type="PIRSR" id="PIRSR005091-2"/>
    </source>
</evidence>
<dbReference type="Proteomes" id="UP000035996">
    <property type="component" value="Unassembled WGS sequence"/>
</dbReference>
<keyword evidence="4 8" id="KW-1003">Cell membrane</keyword>
<evidence type="ECO:0000313" key="14">
    <source>
        <dbReference type="EMBL" id="KMM39388.1"/>
    </source>
</evidence>
<evidence type="ECO:0000256" key="5">
    <source>
        <dbReference type="ARBA" id="ARBA00022692"/>
    </source>
</evidence>
<keyword evidence="10" id="KW-0464">Manganese</keyword>
<feature type="transmembrane region" description="Helical" evidence="12">
    <location>
        <begin position="7"/>
        <end position="24"/>
    </location>
</feature>
<dbReference type="Gene3D" id="3.40.720.10">
    <property type="entry name" value="Alkaline Phosphatase, subunit A"/>
    <property type="match status" value="1"/>
</dbReference>
<evidence type="ECO:0000256" key="4">
    <source>
        <dbReference type="ARBA" id="ARBA00022475"/>
    </source>
</evidence>
<evidence type="ECO:0000256" key="3">
    <source>
        <dbReference type="ARBA" id="ARBA00009983"/>
    </source>
</evidence>
<feature type="binding site" evidence="10">
    <location>
        <position position="390"/>
    </location>
    <ligand>
        <name>substrate</name>
    </ligand>
</feature>
<evidence type="ECO:0000256" key="7">
    <source>
        <dbReference type="ARBA" id="ARBA00023136"/>
    </source>
</evidence>
<evidence type="ECO:0000256" key="1">
    <source>
        <dbReference type="ARBA" id="ARBA00004651"/>
    </source>
</evidence>
<dbReference type="PANTHER" id="PTHR47371">
    <property type="entry name" value="LIPOTEICHOIC ACID SYNTHASE"/>
    <property type="match status" value="1"/>
</dbReference>
<comment type="similarity">
    <text evidence="3 8">Belongs to the LTA synthase family.</text>
</comment>
<name>A0A0J6D256_9BACL</name>